<comment type="subcellular location">
    <subcellularLocation>
        <location evidence="1">Nucleus</location>
        <location evidence="1">Nucleolus</location>
    </subcellularLocation>
</comment>
<keyword evidence="5" id="KW-0808">Transferase</keyword>
<accession>A0A4U6V5U9</accession>
<dbReference type="AlphaFoldDB" id="A0A4U6V5U9"/>
<gene>
    <name evidence="11" type="ORF">SEVIR_4G255200v2</name>
</gene>
<dbReference type="PANTHER" id="PTHR10335:SF0">
    <property type="entry name" value="RRNA 2'-O-METHYLTRANSFERASE FIBRILLARIN 1-RELATED"/>
    <property type="match status" value="1"/>
</dbReference>
<keyword evidence="12" id="KW-1185">Reference proteome</keyword>
<dbReference type="EMBL" id="CM016555">
    <property type="protein sequence ID" value="TKW22853.1"/>
    <property type="molecule type" value="Genomic_DNA"/>
</dbReference>
<dbReference type="FunFam" id="3.30.200.20:FF:000056">
    <property type="entry name" value="Fibrillarin like 1"/>
    <property type="match status" value="1"/>
</dbReference>
<evidence type="ECO:0000256" key="3">
    <source>
        <dbReference type="ARBA" id="ARBA00022552"/>
    </source>
</evidence>
<dbReference type="GO" id="GO:1990259">
    <property type="term" value="F:histone H2AQ104 methyltransferase activity"/>
    <property type="evidence" value="ECO:0007669"/>
    <property type="project" value="TreeGrafter"/>
</dbReference>
<reference evidence="11" key="1">
    <citation type="submission" date="2019-03" db="EMBL/GenBank/DDBJ databases">
        <title>WGS assembly of Setaria viridis.</title>
        <authorList>
            <person name="Huang P."/>
            <person name="Jenkins J."/>
            <person name="Grimwood J."/>
            <person name="Barry K."/>
            <person name="Healey A."/>
            <person name="Mamidi S."/>
            <person name="Sreedasyam A."/>
            <person name="Shu S."/>
            <person name="Feldman M."/>
            <person name="Wu J."/>
            <person name="Yu Y."/>
            <person name="Chen C."/>
            <person name="Johnson J."/>
            <person name="Rokhsar D."/>
            <person name="Baxter I."/>
            <person name="Schmutz J."/>
            <person name="Brutnell T."/>
            <person name="Kellogg E."/>
        </authorList>
    </citation>
    <scope>NUCLEOTIDE SEQUENCE [LARGE SCALE GENOMIC DNA]</scope>
</reference>
<evidence type="ECO:0008006" key="13">
    <source>
        <dbReference type="Google" id="ProtNLM"/>
    </source>
</evidence>
<evidence type="ECO:0000313" key="11">
    <source>
        <dbReference type="EMBL" id="TKW22853.1"/>
    </source>
</evidence>
<evidence type="ECO:0000256" key="10">
    <source>
        <dbReference type="SAM" id="MobiDB-lite"/>
    </source>
</evidence>
<keyword evidence="4" id="KW-0489">Methyltransferase</keyword>
<dbReference type="OMA" id="ARCPRYS"/>
<name>A0A4U6V5U9_SETVI</name>
<organism evidence="11 12">
    <name type="scientific">Setaria viridis</name>
    <name type="common">Green bristlegrass</name>
    <name type="synonym">Setaria italica subsp. viridis</name>
    <dbReference type="NCBI Taxonomy" id="4556"/>
    <lineage>
        <taxon>Eukaryota</taxon>
        <taxon>Viridiplantae</taxon>
        <taxon>Streptophyta</taxon>
        <taxon>Embryophyta</taxon>
        <taxon>Tracheophyta</taxon>
        <taxon>Spermatophyta</taxon>
        <taxon>Magnoliopsida</taxon>
        <taxon>Liliopsida</taxon>
        <taxon>Poales</taxon>
        <taxon>Poaceae</taxon>
        <taxon>PACMAD clade</taxon>
        <taxon>Panicoideae</taxon>
        <taxon>Panicodae</taxon>
        <taxon>Paniceae</taxon>
        <taxon>Cenchrinae</taxon>
        <taxon>Setaria</taxon>
    </lineage>
</organism>
<dbReference type="GO" id="GO:0032040">
    <property type="term" value="C:small-subunit processome"/>
    <property type="evidence" value="ECO:0007669"/>
    <property type="project" value="TreeGrafter"/>
</dbReference>
<dbReference type="GO" id="GO:0000494">
    <property type="term" value="P:box C/D sno(s)RNA 3'-end processing"/>
    <property type="evidence" value="ECO:0007669"/>
    <property type="project" value="TreeGrafter"/>
</dbReference>
<feature type="region of interest" description="Disordered" evidence="10">
    <location>
        <begin position="1"/>
        <end position="79"/>
    </location>
</feature>
<protein>
    <recommendedName>
        <fullName evidence="13">Fibrillarin</fullName>
    </recommendedName>
</protein>
<keyword evidence="8" id="KW-0539">Nucleus</keyword>
<evidence type="ECO:0000313" key="12">
    <source>
        <dbReference type="Proteomes" id="UP000298652"/>
    </source>
</evidence>
<keyword evidence="3" id="KW-0698">rRNA processing</keyword>
<dbReference type="PRINTS" id="PR00052">
    <property type="entry name" value="FIBRILLARIN"/>
</dbReference>
<proteinExistence type="inferred from homology"/>
<keyword evidence="6" id="KW-0949">S-adenosyl-L-methionine</keyword>
<dbReference type="GO" id="GO:0008649">
    <property type="term" value="F:rRNA methyltransferase activity"/>
    <property type="evidence" value="ECO:0007669"/>
    <property type="project" value="TreeGrafter"/>
</dbReference>
<dbReference type="InterPro" id="IPR000692">
    <property type="entry name" value="Fibrillarin"/>
</dbReference>
<evidence type="ECO:0000256" key="2">
    <source>
        <dbReference type="ARBA" id="ARBA00010632"/>
    </source>
</evidence>
<feature type="compositionally biased region" description="Gly residues" evidence="10">
    <location>
        <begin position="65"/>
        <end position="79"/>
    </location>
</feature>
<evidence type="ECO:0000256" key="5">
    <source>
        <dbReference type="ARBA" id="ARBA00022679"/>
    </source>
</evidence>
<dbReference type="Gene3D" id="3.30.200.20">
    <property type="entry name" value="Phosphorylase Kinase, domain 1"/>
    <property type="match status" value="1"/>
</dbReference>
<evidence type="ECO:0000256" key="7">
    <source>
        <dbReference type="ARBA" id="ARBA00022884"/>
    </source>
</evidence>
<dbReference type="PANTHER" id="PTHR10335">
    <property type="entry name" value="RRNA 2-O-METHYLTRANSFERASE FIBRILLARIN"/>
    <property type="match status" value="1"/>
</dbReference>
<sequence length="158" mass="16291">MRPPLRGRGGRVGGSGDGGGRGWRGGGGNGGGGRDRGGRRGGGRNGPGRADVRGRRPGVRVPVGGPRGGGRVGGVKGGGKVVVEPYRHGGVFITRGKEDALYTRNMCPGESVYGEKRVSVQNEDGTKVESRVWNPFRSTLAAAVIGGVDNIWIVSLFT</sequence>
<evidence type="ECO:0000256" key="9">
    <source>
        <dbReference type="ARBA" id="ARBA00023274"/>
    </source>
</evidence>
<evidence type="ECO:0000256" key="1">
    <source>
        <dbReference type="ARBA" id="ARBA00004604"/>
    </source>
</evidence>
<evidence type="ECO:0000256" key="4">
    <source>
        <dbReference type="ARBA" id="ARBA00022603"/>
    </source>
</evidence>
<dbReference type="GO" id="GO:0031428">
    <property type="term" value="C:box C/D methylation guide snoRNP complex"/>
    <property type="evidence" value="ECO:0007669"/>
    <property type="project" value="TreeGrafter"/>
</dbReference>
<dbReference type="Gramene" id="TKW22853">
    <property type="protein sequence ID" value="TKW22853"/>
    <property type="gene ID" value="SEVIR_4G255200v2"/>
</dbReference>
<feature type="compositionally biased region" description="Gly residues" evidence="10">
    <location>
        <begin position="10"/>
        <end position="32"/>
    </location>
</feature>
<dbReference type="Proteomes" id="UP000298652">
    <property type="component" value="Chromosome 4"/>
</dbReference>
<dbReference type="GO" id="GO:0003723">
    <property type="term" value="F:RNA binding"/>
    <property type="evidence" value="ECO:0007669"/>
    <property type="project" value="UniProtKB-KW"/>
</dbReference>
<keyword evidence="7" id="KW-0694">RNA-binding</keyword>
<evidence type="ECO:0000256" key="6">
    <source>
        <dbReference type="ARBA" id="ARBA00022691"/>
    </source>
</evidence>
<dbReference type="SMART" id="SM01206">
    <property type="entry name" value="Fibrillarin"/>
    <property type="match status" value="1"/>
</dbReference>
<dbReference type="Pfam" id="PF01269">
    <property type="entry name" value="Fibrillarin"/>
    <property type="match status" value="1"/>
</dbReference>
<evidence type="ECO:0000256" key="8">
    <source>
        <dbReference type="ARBA" id="ARBA00023242"/>
    </source>
</evidence>
<comment type="similarity">
    <text evidence="2">Belongs to the methyltransferase superfamily. Fibrillarin family.</text>
</comment>
<keyword evidence="9" id="KW-0687">Ribonucleoprotein</keyword>